<dbReference type="GO" id="GO:0000049">
    <property type="term" value="F:tRNA binding"/>
    <property type="evidence" value="ECO:0007669"/>
    <property type="project" value="UniProtKB-KW"/>
</dbReference>
<dbReference type="PANTHER" id="PTHR21393">
    <property type="entry name" value="MITOCHONDRIAL 28S RIBOSOMAL PROTEIN S27"/>
    <property type="match status" value="1"/>
</dbReference>
<accession>A0A9Q0ECU3</accession>
<evidence type="ECO:0000313" key="20">
    <source>
        <dbReference type="Proteomes" id="UP001148018"/>
    </source>
</evidence>
<keyword evidence="9" id="KW-0809">Transit peptide</keyword>
<dbReference type="AlphaFoldDB" id="A0A9Q0ECU3"/>
<evidence type="ECO:0000256" key="17">
    <source>
        <dbReference type="ARBA" id="ARBA00075386"/>
    </source>
</evidence>
<comment type="subcellular location">
    <subcellularLocation>
        <location evidence="2">Cytoplasm</location>
    </subcellularLocation>
    <subcellularLocation>
        <location evidence="1">Mitochondrion</location>
    </subcellularLocation>
</comment>
<comment type="similarity">
    <text evidence="14">Belongs to the mitochondrion-specific ribosomal protein mS27 family.</text>
</comment>
<dbReference type="OrthoDB" id="19830at2759"/>
<dbReference type="Gene3D" id="1.25.40.10">
    <property type="entry name" value="Tetratricopeptide repeat domain"/>
    <property type="match status" value="1"/>
</dbReference>
<feature type="region of interest" description="Disordered" evidence="18">
    <location>
        <begin position="290"/>
        <end position="322"/>
    </location>
</feature>
<keyword evidence="10" id="KW-0689">Ribosomal protein</keyword>
<keyword evidence="13" id="KW-0687">Ribonucleoprotein</keyword>
<evidence type="ECO:0000256" key="4">
    <source>
        <dbReference type="ARBA" id="ARBA00022555"/>
    </source>
</evidence>
<keyword evidence="20" id="KW-1185">Reference proteome</keyword>
<dbReference type="GO" id="GO:0005743">
    <property type="term" value="C:mitochondrial inner membrane"/>
    <property type="evidence" value="ECO:0007669"/>
    <property type="project" value="UniProtKB-ARBA"/>
</dbReference>
<keyword evidence="8" id="KW-0694">RNA-binding</keyword>
<evidence type="ECO:0000256" key="18">
    <source>
        <dbReference type="SAM" id="MobiDB-lite"/>
    </source>
</evidence>
<evidence type="ECO:0000256" key="5">
    <source>
        <dbReference type="ARBA" id="ARBA00022730"/>
    </source>
</evidence>
<evidence type="ECO:0000256" key="10">
    <source>
        <dbReference type="ARBA" id="ARBA00022980"/>
    </source>
</evidence>
<dbReference type="GO" id="GO:0019843">
    <property type="term" value="F:rRNA binding"/>
    <property type="evidence" value="ECO:0007669"/>
    <property type="project" value="UniProtKB-KW"/>
</dbReference>
<keyword evidence="3" id="KW-0963">Cytoplasm</keyword>
<evidence type="ECO:0000256" key="1">
    <source>
        <dbReference type="ARBA" id="ARBA00004173"/>
    </source>
</evidence>
<evidence type="ECO:0000256" key="13">
    <source>
        <dbReference type="ARBA" id="ARBA00023274"/>
    </source>
</evidence>
<dbReference type="InterPro" id="IPR034913">
    <property type="entry name" value="mS27/PTCD2"/>
</dbReference>
<keyword evidence="11" id="KW-0175">Coiled coil</keyword>
<gene>
    <name evidence="19" type="ORF">NHX12_028799</name>
</gene>
<protein>
    <recommendedName>
        <fullName evidence="15">Small ribosomal subunit protein mS27</fullName>
    </recommendedName>
    <alternativeName>
        <fullName evidence="17">28S ribosomal protein S27, mitochondrial</fullName>
    </alternativeName>
    <alternativeName>
        <fullName evidence="16">Mitochondrial ribosomal protein S27</fullName>
    </alternativeName>
</protein>
<sequence>MAASMVQRCLVAAVKVKCRTPVFTARRSLLSAAYTDTHVWEGMEKDPQNLALLANFMDSTYDKKLPVSSLTISRFVDNISSKEEVDQAEYYLYKFRHSPNCWYLRDWTVHSWVRQCIKYGVRDKALHTLSNKVQYGIFPDNFTFNLLIDCYIKDEDFKSAFAVVQEVMHQEAFDLASTQILSLYTVGGYLATKPTLSVAEGRALGAALLIMGLKQRDTIGMSAQLLGNTFIGEVEMQRGIHAVFRGAPLSWRRGYVGRALAVMEEVAADPGDAKLTTDVLDRLSEVLQDLSSASDSSGEESGEEEKDNKQSSVDEENEAERAKLPGYVGRFKEIRGQLETQGKVEPSSFQALVSALAARSLADSEGADLEDYQGRVRAWEAEKTQLVIREKEMRAKSEQERQERLAAKAAKAAAQQAYRV</sequence>
<comment type="caution">
    <text evidence="19">The sequence shown here is derived from an EMBL/GenBank/DDBJ whole genome shotgun (WGS) entry which is preliminary data.</text>
</comment>
<keyword evidence="6" id="KW-0677">Repeat</keyword>
<evidence type="ECO:0000256" key="11">
    <source>
        <dbReference type="ARBA" id="ARBA00023054"/>
    </source>
</evidence>
<evidence type="ECO:0000256" key="8">
    <source>
        <dbReference type="ARBA" id="ARBA00022884"/>
    </source>
</evidence>
<evidence type="ECO:0000256" key="7">
    <source>
        <dbReference type="ARBA" id="ARBA00022845"/>
    </source>
</evidence>
<dbReference type="PANTHER" id="PTHR21393:SF0">
    <property type="entry name" value="SMALL RIBOSOMAL SUBUNIT PROTEIN MS27"/>
    <property type="match status" value="1"/>
</dbReference>
<dbReference type="EMBL" id="JANIIK010000044">
    <property type="protein sequence ID" value="KAJ3604058.1"/>
    <property type="molecule type" value="Genomic_DNA"/>
</dbReference>
<dbReference type="Pfam" id="PF10037">
    <property type="entry name" value="MRP-S27"/>
    <property type="match status" value="1"/>
</dbReference>
<name>A0A9Q0ECU3_9TELE</name>
<keyword evidence="12" id="KW-0496">Mitochondrion</keyword>
<dbReference type="InterPro" id="IPR011990">
    <property type="entry name" value="TPR-like_helical_dom_sf"/>
</dbReference>
<keyword evidence="7" id="KW-0810">Translation regulation</keyword>
<dbReference type="FunFam" id="1.25.40.10:FF:000232">
    <property type="entry name" value="28S ribosomal protein S27, mitochondrial"/>
    <property type="match status" value="1"/>
</dbReference>
<dbReference type="GO" id="GO:0005763">
    <property type="term" value="C:mitochondrial small ribosomal subunit"/>
    <property type="evidence" value="ECO:0007669"/>
    <property type="project" value="UniProtKB-ARBA"/>
</dbReference>
<evidence type="ECO:0000256" key="14">
    <source>
        <dbReference type="ARBA" id="ARBA00061536"/>
    </source>
</evidence>
<evidence type="ECO:0000256" key="12">
    <source>
        <dbReference type="ARBA" id="ARBA00023128"/>
    </source>
</evidence>
<evidence type="ECO:0000313" key="19">
    <source>
        <dbReference type="EMBL" id="KAJ3604058.1"/>
    </source>
</evidence>
<evidence type="ECO:0000256" key="6">
    <source>
        <dbReference type="ARBA" id="ARBA00022737"/>
    </source>
</evidence>
<dbReference type="GO" id="GO:0006417">
    <property type="term" value="P:regulation of translation"/>
    <property type="evidence" value="ECO:0007669"/>
    <property type="project" value="UniProtKB-KW"/>
</dbReference>
<keyword evidence="4" id="KW-0820">tRNA-binding</keyword>
<dbReference type="InterPro" id="IPR019266">
    <property type="entry name" value="Ribosomal_mS27"/>
</dbReference>
<proteinExistence type="inferred from homology"/>
<evidence type="ECO:0000256" key="2">
    <source>
        <dbReference type="ARBA" id="ARBA00004496"/>
    </source>
</evidence>
<evidence type="ECO:0000256" key="16">
    <source>
        <dbReference type="ARBA" id="ARBA00074987"/>
    </source>
</evidence>
<evidence type="ECO:0000256" key="15">
    <source>
        <dbReference type="ARBA" id="ARBA00069223"/>
    </source>
</evidence>
<keyword evidence="5" id="KW-0699">rRNA-binding</keyword>
<reference evidence="19" key="1">
    <citation type="submission" date="2022-07" db="EMBL/GenBank/DDBJ databases">
        <title>Chromosome-level genome of Muraenolepis orangiensis.</title>
        <authorList>
            <person name="Kim J."/>
        </authorList>
    </citation>
    <scope>NUCLEOTIDE SEQUENCE</scope>
    <source>
        <strain evidence="19">KU_S4_2022</strain>
        <tissue evidence="19">Muscle</tissue>
    </source>
</reference>
<evidence type="ECO:0000256" key="9">
    <source>
        <dbReference type="ARBA" id="ARBA00022946"/>
    </source>
</evidence>
<organism evidence="19 20">
    <name type="scientific">Muraenolepis orangiensis</name>
    <name type="common">Patagonian moray cod</name>
    <dbReference type="NCBI Taxonomy" id="630683"/>
    <lineage>
        <taxon>Eukaryota</taxon>
        <taxon>Metazoa</taxon>
        <taxon>Chordata</taxon>
        <taxon>Craniata</taxon>
        <taxon>Vertebrata</taxon>
        <taxon>Euteleostomi</taxon>
        <taxon>Actinopterygii</taxon>
        <taxon>Neopterygii</taxon>
        <taxon>Teleostei</taxon>
        <taxon>Neoteleostei</taxon>
        <taxon>Acanthomorphata</taxon>
        <taxon>Zeiogadaria</taxon>
        <taxon>Gadariae</taxon>
        <taxon>Gadiformes</taxon>
        <taxon>Muraenolepidoidei</taxon>
        <taxon>Muraenolepididae</taxon>
        <taxon>Muraenolepis</taxon>
    </lineage>
</organism>
<dbReference type="Proteomes" id="UP001148018">
    <property type="component" value="Unassembled WGS sequence"/>
</dbReference>
<evidence type="ECO:0000256" key="3">
    <source>
        <dbReference type="ARBA" id="ARBA00022490"/>
    </source>
</evidence>